<dbReference type="SUPFAM" id="SSF51735">
    <property type="entry name" value="NAD(P)-binding Rossmann-fold domains"/>
    <property type="match status" value="1"/>
</dbReference>
<dbReference type="Pfam" id="PF13602">
    <property type="entry name" value="ADH_zinc_N_2"/>
    <property type="match status" value="1"/>
</dbReference>
<evidence type="ECO:0000313" key="3">
    <source>
        <dbReference type="EMBL" id="PRQ69843.1"/>
    </source>
</evidence>
<dbReference type="OMA" id="GLWGIQI"/>
<dbReference type="EMBL" id="CWKI01000018">
    <property type="protein sequence ID" value="CTR11571.1"/>
    <property type="molecule type" value="Genomic_DNA"/>
</dbReference>
<dbReference type="EMBL" id="LCTV02000018">
    <property type="protein sequence ID" value="PRQ69843.1"/>
    <property type="molecule type" value="Genomic_DNA"/>
</dbReference>
<evidence type="ECO:0000313" key="5">
    <source>
        <dbReference type="Proteomes" id="UP000239560"/>
    </source>
</evidence>
<dbReference type="SMART" id="SM00829">
    <property type="entry name" value="PKS_ER"/>
    <property type="match status" value="1"/>
</dbReference>
<evidence type="ECO:0000313" key="4">
    <source>
        <dbReference type="Proteomes" id="UP000199069"/>
    </source>
</evidence>
<dbReference type="PANTHER" id="PTHR11695:SF294">
    <property type="entry name" value="RETICULON-4-INTERACTING PROTEIN 1, MITOCHONDRIAL"/>
    <property type="match status" value="1"/>
</dbReference>
<evidence type="ECO:0000259" key="1">
    <source>
        <dbReference type="SMART" id="SM00829"/>
    </source>
</evidence>
<dbReference type="PANTHER" id="PTHR11695">
    <property type="entry name" value="ALCOHOL DEHYDROGENASE RELATED"/>
    <property type="match status" value="1"/>
</dbReference>
<dbReference type="InterPro" id="IPR036291">
    <property type="entry name" value="NAD(P)-bd_dom_sf"/>
</dbReference>
<protein>
    <submittedName>
        <fullName evidence="2">BY PROTMAP: gi|472584807|gb|EMS22382.1| zinc alcohol dehydrogenase [Rhodosporidium toruloides NP11] gi|647401058|emb|CDR47012.1| RHTO0S13e04698g1_1 [Rhodosporidium toruloides]</fullName>
    </submittedName>
</protein>
<name>A0A0K3CW43_RHOTO</name>
<dbReference type="Gene3D" id="3.90.180.10">
    <property type="entry name" value="Medium-chain alcohol dehydrogenases, catalytic domain"/>
    <property type="match status" value="1"/>
</dbReference>
<dbReference type="GO" id="GO:0005739">
    <property type="term" value="C:mitochondrion"/>
    <property type="evidence" value="ECO:0007669"/>
    <property type="project" value="TreeGrafter"/>
</dbReference>
<accession>A0A0K3CW43</accession>
<dbReference type="STRING" id="5286.A0A0K3CW43"/>
<dbReference type="Proteomes" id="UP000199069">
    <property type="component" value="Unassembled WGS sequence"/>
</dbReference>
<dbReference type="InterPro" id="IPR013154">
    <property type="entry name" value="ADH-like_N"/>
</dbReference>
<dbReference type="InterPro" id="IPR050700">
    <property type="entry name" value="YIM1/Zinc_Alcohol_DH_Fams"/>
</dbReference>
<dbReference type="InterPro" id="IPR011032">
    <property type="entry name" value="GroES-like_sf"/>
</dbReference>
<dbReference type="Pfam" id="PF08240">
    <property type="entry name" value="ADH_N"/>
    <property type="match status" value="1"/>
</dbReference>
<dbReference type="Proteomes" id="UP000239560">
    <property type="component" value="Unassembled WGS sequence"/>
</dbReference>
<keyword evidence="4" id="KW-1185">Reference proteome</keyword>
<dbReference type="GO" id="GO:0016491">
    <property type="term" value="F:oxidoreductase activity"/>
    <property type="evidence" value="ECO:0007669"/>
    <property type="project" value="InterPro"/>
</dbReference>
<dbReference type="AlphaFoldDB" id="A0A0K3CW43"/>
<reference evidence="2 4" key="1">
    <citation type="submission" date="2015-07" db="EMBL/GenBank/DDBJ databases">
        <authorList>
            <person name="Cajimat M.N.B."/>
            <person name="Milazzo M.L."/>
            <person name="Fulhorst C.F."/>
        </authorList>
    </citation>
    <scope>NUCLEOTIDE SEQUENCE [LARGE SCALE GENOMIC DNA]</scope>
    <source>
        <strain evidence="2">Single colony</strain>
    </source>
</reference>
<dbReference type="InterPro" id="IPR020843">
    <property type="entry name" value="ER"/>
</dbReference>
<gene>
    <name evidence="2" type="primary">FGENESH: predicted gene_18.83</name>
    <name evidence="3" type="ORF">AAT19DRAFT_11864</name>
    <name evidence="2" type="ORF">BN2166_0074320</name>
</gene>
<reference evidence="3 5" key="2">
    <citation type="journal article" date="2018" name="Elife">
        <title>Functional genomics of lipid metabolism in the oleaginous yeast Rhodosporidium toruloides.</title>
        <authorList>
            <person name="Coradetti S.T."/>
            <person name="Pinel D."/>
            <person name="Geiselman G."/>
            <person name="Ito M."/>
            <person name="Mondo S."/>
            <person name="Reilly M.C."/>
            <person name="Cheng Y.F."/>
            <person name="Bauer S."/>
            <person name="Grigoriev I."/>
            <person name="Gladden J.M."/>
            <person name="Simmons B.A."/>
            <person name="Brem R."/>
            <person name="Arkin A.P."/>
            <person name="Skerker J.M."/>
        </authorList>
    </citation>
    <scope>NUCLEOTIDE SEQUENCE [LARGE SCALE GENOMIC DNA]</scope>
    <source>
        <strain evidence="3 5">NBRC 0880</strain>
    </source>
</reference>
<dbReference type="OrthoDB" id="3509362at2759"/>
<organism evidence="2 4">
    <name type="scientific">Rhodotorula toruloides</name>
    <name type="common">Yeast</name>
    <name type="synonym">Rhodosporidium toruloides</name>
    <dbReference type="NCBI Taxonomy" id="5286"/>
    <lineage>
        <taxon>Eukaryota</taxon>
        <taxon>Fungi</taxon>
        <taxon>Dikarya</taxon>
        <taxon>Basidiomycota</taxon>
        <taxon>Pucciniomycotina</taxon>
        <taxon>Microbotryomycetes</taxon>
        <taxon>Sporidiobolales</taxon>
        <taxon>Sporidiobolaceae</taxon>
        <taxon>Rhodotorula</taxon>
    </lineage>
</organism>
<dbReference type="Gene3D" id="3.40.50.720">
    <property type="entry name" value="NAD(P)-binding Rossmann-like Domain"/>
    <property type="match status" value="1"/>
</dbReference>
<sequence length="352" mass="38368">MAETMRAWVFRSSGHPSKVLKLEQDWPKPTPSGTRILVRVKAAALNPVGYKAMVLPGLRWMQKKPAVPEHDLAGVIEGGDLSGTDLKVGDEVIGFVPADSTMKSGQGVLAEFTLVEKNLLTKKPDNIKFTEAATFPLTTFTSYWALKRVAGLTKGSGQRVFINGGSGGVGVYAVQLAKAYGAYVVTTCSPPSRKLVESLSPDDILDYKESDLVEQLATKYGDKPFDIIFDTVGHNSDLYYKSPKFLKKDGHFVDIAGPHFESNFISILGAGVELINRNLRPAFLGGVPRKYKFAMMTPAEGELDEMAQFIREGKLKAVVDEVFPFEKALAAYDRQMSNRAKGKVVVSIAGDA</sequence>
<feature type="domain" description="Enoyl reductase (ER)" evidence="1">
    <location>
        <begin position="15"/>
        <end position="346"/>
    </location>
</feature>
<evidence type="ECO:0000313" key="2">
    <source>
        <dbReference type="EMBL" id="CTR11571.1"/>
    </source>
</evidence>
<proteinExistence type="predicted"/>
<dbReference type="SUPFAM" id="SSF50129">
    <property type="entry name" value="GroES-like"/>
    <property type="match status" value="1"/>
</dbReference>
<dbReference type="CDD" id="cd08267">
    <property type="entry name" value="MDR1"/>
    <property type="match status" value="1"/>
</dbReference>